<dbReference type="CDD" id="cd02573">
    <property type="entry name" value="PseudoU_synth_EcTruB"/>
    <property type="match status" value="1"/>
</dbReference>
<dbReference type="GO" id="GO:0160148">
    <property type="term" value="F:tRNA pseudouridine(55) synthase activity"/>
    <property type="evidence" value="ECO:0007669"/>
    <property type="project" value="UniProtKB-EC"/>
</dbReference>
<dbReference type="GO" id="GO:0031119">
    <property type="term" value="P:tRNA pseudouridine synthesis"/>
    <property type="evidence" value="ECO:0007669"/>
    <property type="project" value="UniProtKB-UniRule"/>
</dbReference>
<evidence type="ECO:0000313" key="10">
    <source>
        <dbReference type="Proteomes" id="UP000321548"/>
    </source>
</evidence>
<dbReference type="EC" id="5.4.99.25" evidence="5"/>
<dbReference type="AlphaFoldDB" id="A0A5C8NPT9"/>
<feature type="domain" description="tRNA pseudouridylate synthase B C-terminal" evidence="8">
    <location>
        <begin position="186"/>
        <end position="243"/>
    </location>
</feature>
<comment type="catalytic activity">
    <reaction evidence="1 5">
        <text>uridine(55) in tRNA = pseudouridine(55) in tRNA</text>
        <dbReference type="Rhea" id="RHEA:42532"/>
        <dbReference type="Rhea" id="RHEA-COMP:10101"/>
        <dbReference type="Rhea" id="RHEA-COMP:10102"/>
        <dbReference type="ChEBI" id="CHEBI:65314"/>
        <dbReference type="ChEBI" id="CHEBI:65315"/>
        <dbReference type="EC" id="5.4.99.25"/>
    </reaction>
</comment>
<feature type="domain" description="Pseudouridine synthase II N-terminal" evidence="6">
    <location>
        <begin position="34"/>
        <end position="185"/>
    </location>
</feature>
<gene>
    <name evidence="5 9" type="primary">truB</name>
    <name evidence="9" type="ORF">FHP08_15585</name>
</gene>
<dbReference type="OrthoDB" id="9802309at2"/>
<organism evidence="9 10">
    <name type="scientific">Zeimonas arvi</name>
    <dbReference type="NCBI Taxonomy" id="2498847"/>
    <lineage>
        <taxon>Bacteria</taxon>
        <taxon>Pseudomonadati</taxon>
        <taxon>Pseudomonadota</taxon>
        <taxon>Betaproteobacteria</taxon>
        <taxon>Burkholderiales</taxon>
        <taxon>Burkholderiaceae</taxon>
        <taxon>Zeimonas</taxon>
    </lineage>
</organism>
<dbReference type="GO" id="GO:0003723">
    <property type="term" value="F:RNA binding"/>
    <property type="evidence" value="ECO:0007669"/>
    <property type="project" value="InterPro"/>
</dbReference>
<evidence type="ECO:0000259" key="8">
    <source>
        <dbReference type="Pfam" id="PF16198"/>
    </source>
</evidence>
<evidence type="ECO:0000259" key="7">
    <source>
        <dbReference type="Pfam" id="PF09157"/>
    </source>
</evidence>
<feature type="active site" description="Nucleophile" evidence="5">
    <location>
        <position position="49"/>
    </location>
</feature>
<dbReference type="Pfam" id="PF16198">
    <property type="entry name" value="TruB_C_2"/>
    <property type="match status" value="1"/>
</dbReference>
<dbReference type="SUPFAM" id="SSF55120">
    <property type="entry name" value="Pseudouridine synthase"/>
    <property type="match status" value="1"/>
</dbReference>
<proteinExistence type="inferred from homology"/>
<comment type="caution">
    <text evidence="9">The sequence shown here is derived from an EMBL/GenBank/DDBJ whole genome shotgun (WGS) entry which is preliminary data.</text>
</comment>
<dbReference type="InterPro" id="IPR020103">
    <property type="entry name" value="PsdUridine_synth_cat_dom_sf"/>
</dbReference>
<keyword evidence="4 5" id="KW-0413">Isomerase</keyword>
<dbReference type="InterPro" id="IPR032819">
    <property type="entry name" value="TruB_C"/>
</dbReference>
<dbReference type="InterPro" id="IPR002501">
    <property type="entry name" value="PsdUridine_synth_N"/>
</dbReference>
<dbReference type="Pfam" id="PF01509">
    <property type="entry name" value="TruB_N"/>
    <property type="match status" value="1"/>
</dbReference>
<dbReference type="Gene3D" id="3.30.2350.10">
    <property type="entry name" value="Pseudouridine synthase"/>
    <property type="match status" value="1"/>
</dbReference>
<dbReference type="PANTHER" id="PTHR13767">
    <property type="entry name" value="TRNA-PSEUDOURIDINE SYNTHASE"/>
    <property type="match status" value="1"/>
</dbReference>
<evidence type="ECO:0000256" key="4">
    <source>
        <dbReference type="ARBA" id="ARBA00023235"/>
    </source>
</evidence>
<dbReference type="InterPro" id="IPR014780">
    <property type="entry name" value="tRNA_psdUridine_synth_TruB"/>
</dbReference>
<dbReference type="InterPro" id="IPR015240">
    <property type="entry name" value="tRNA_sdUridine_synth_fam1_C"/>
</dbReference>
<dbReference type="GO" id="GO:1990481">
    <property type="term" value="P:mRNA pseudouridine synthesis"/>
    <property type="evidence" value="ECO:0007669"/>
    <property type="project" value="TreeGrafter"/>
</dbReference>
<sequence length="332" mass="35365">MNQARRPPRERVDGILLLDKPRGLSSNDALMRARRLLNALKAGHGGTLDPMASGLLPLMFGEATKFAGDALDADKAYLAELTLGITTDTGDAEGQVRERRPAAVSEAAFRSACAAFVGPIDQVPPMHSALKREGKPLYEYARAGIELEREARRVIVHRIDVVDCALDAEPPRATVRVACSKGTYIRVLAEDIGERLGCGAHLSMLRRERVGALSLDAAIGLDALEALELAQRRARLAPVDALLAELPRVDLDASAAARFRNGQRLPAAALGEAAARALDRAAGAAPDAAPGRVRVYADTRLLGLALWRNRVLAPLRLVAIESGAEPVPDPAA</sequence>
<evidence type="ECO:0000256" key="5">
    <source>
        <dbReference type="HAMAP-Rule" id="MF_01080"/>
    </source>
</evidence>
<dbReference type="PANTHER" id="PTHR13767:SF2">
    <property type="entry name" value="PSEUDOURIDYLATE SYNTHASE TRUB1"/>
    <property type="match status" value="1"/>
</dbReference>
<evidence type="ECO:0000256" key="1">
    <source>
        <dbReference type="ARBA" id="ARBA00000385"/>
    </source>
</evidence>
<evidence type="ECO:0000259" key="6">
    <source>
        <dbReference type="Pfam" id="PF01509"/>
    </source>
</evidence>
<dbReference type="EMBL" id="VDUY01000007">
    <property type="protein sequence ID" value="TXL63729.1"/>
    <property type="molecule type" value="Genomic_DNA"/>
</dbReference>
<name>A0A5C8NPT9_9BURK</name>
<feature type="domain" description="tRNA pseudouridine synthase II TruB subfamily 1 C-terminal" evidence="7">
    <location>
        <begin position="247"/>
        <end position="318"/>
    </location>
</feature>
<comment type="function">
    <text evidence="5">Responsible for synthesis of pseudouridine from uracil-55 in the psi GC loop of transfer RNAs.</text>
</comment>
<evidence type="ECO:0000313" key="9">
    <source>
        <dbReference type="EMBL" id="TXL63729.1"/>
    </source>
</evidence>
<evidence type="ECO:0000256" key="2">
    <source>
        <dbReference type="ARBA" id="ARBA00005642"/>
    </source>
</evidence>
<evidence type="ECO:0000256" key="3">
    <source>
        <dbReference type="ARBA" id="ARBA00022694"/>
    </source>
</evidence>
<dbReference type="NCBIfam" id="TIGR00431">
    <property type="entry name" value="TruB"/>
    <property type="match status" value="1"/>
</dbReference>
<dbReference type="Pfam" id="PF09157">
    <property type="entry name" value="TruB-C_2"/>
    <property type="match status" value="1"/>
</dbReference>
<comment type="similarity">
    <text evidence="2 5">Belongs to the pseudouridine synthase TruB family. Type 1 subfamily.</text>
</comment>
<dbReference type="RefSeq" id="WP_147705422.1">
    <property type="nucleotide sequence ID" value="NZ_VDUY01000007.1"/>
</dbReference>
<accession>A0A5C8NPT9</accession>
<dbReference type="Proteomes" id="UP000321548">
    <property type="component" value="Unassembled WGS sequence"/>
</dbReference>
<reference evidence="9 10" key="1">
    <citation type="submission" date="2019-06" db="EMBL/GenBank/DDBJ databases">
        <title>Quisquiliibacterium sp. nov., isolated from a maize field.</title>
        <authorList>
            <person name="Lin S.-Y."/>
            <person name="Tsai C.-F."/>
            <person name="Young C.-C."/>
        </authorList>
    </citation>
    <scope>NUCLEOTIDE SEQUENCE [LARGE SCALE GENOMIC DNA]</scope>
    <source>
        <strain evidence="9 10">CC-CFT501</strain>
    </source>
</reference>
<dbReference type="HAMAP" id="MF_01080">
    <property type="entry name" value="TruB_bact"/>
    <property type="match status" value="1"/>
</dbReference>
<keyword evidence="3 5" id="KW-0819">tRNA processing</keyword>
<protein>
    <recommendedName>
        <fullName evidence="5">tRNA pseudouridine synthase B</fullName>
        <ecNumber evidence="5">5.4.99.25</ecNumber>
    </recommendedName>
    <alternativeName>
        <fullName evidence="5">tRNA pseudouridine(55) synthase</fullName>
        <shortName evidence="5">Psi55 synthase</shortName>
    </alternativeName>
    <alternativeName>
        <fullName evidence="5">tRNA pseudouridylate synthase</fullName>
    </alternativeName>
    <alternativeName>
        <fullName evidence="5">tRNA-uridine isomerase</fullName>
    </alternativeName>
</protein>
<keyword evidence="10" id="KW-1185">Reference proteome</keyword>